<proteinExistence type="predicted"/>
<sequence>MPFRDDAYKGVFKPEELATVQQAYNLCCEILKRDPNTHPNRDILAHYVLRAFEDSDGDPELAAKRAAEIARMLE</sequence>
<reference evidence="1 2" key="1">
    <citation type="submission" date="2017-07" db="EMBL/GenBank/DDBJ databases">
        <title>Phylogenetic study on the rhizospheric bacterium Ochrobactrum sp. A44.</title>
        <authorList>
            <person name="Krzyzanowska D.M."/>
            <person name="Ossowicki A."/>
            <person name="Rajewska M."/>
            <person name="Maciag T."/>
            <person name="Kaczynski Z."/>
            <person name="Czerwicka M."/>
            <person name="Jafra S."/>
        </authorList>
    </citation>
    <scope>NUCLEOTIDE SEQUENCE [LARGE SCALE GENOMIC DNA]</scope>
    <source>
        <strain evidence="1 2">CCUG 30717</strain>
    </source>
</reference>
<dbReference type="EMBL" id="NNRM01000046">
    <property type="protein sequence ID" value="OYR21973.1"/>
    <property type="molecule type" value="Genomic_DNA"/>
</dbReference>
<evidence type="ECO:0000313" key="2">
    <source>
        <dbReference type="Proteomes" id="UP000216188"/>
    </source>
</evidence>
<gene>
    <name evidence="1" type="ORF">CEV34_4774</name>
</gene>
<organism evidence="1 2">
    <name type="scientific">Brucella pseudogrignonensis</name>
    <dbReference type="NCBI Taxonomy" id="419475"/>
    <lineage>
        <taxon>Bacteria</taxon>
        <taxon>Pseudomonadati</taxon>
        <taxon>Pseudomonadota</taxon>
        <taxon>Alphaproteobacteria</taxon>
        <taxon>Hyphomicrobiales</taxon>
        <taxon>Brucellaceae</taxon>
        <taxon>Brucella/Ochrobactrum group</taxon>
        <taxon>Brucella</taxon>
    </lineage>
</organism>
<dbReference type="AlphaFoldDB" id="A0A256G4G1"/>
<accession>A0A256G4G1</accession>
<dbReference type="Proteomes" id="UP000216188">
    <property type="component" value="Unassembled WGS sequence"/>
</dbReference>
<name>A0A256G4G1_9HYPH</name>
<protein>
    <submittedName>
        <fullName evidence="1">Uncharacterized protein</fullName>
    </submittedName>
</protein>
<evidence type="ECO:0000313" key="1">
    <source>
        <dbReference type="EMBL" id="OYR21973.1"/>
    </source>
</evidence>
<dbReference type="RefSeq" id="WP_143853488.1">
    <property type="nucleotide sequence ID" value="NZ_CP174548.1"/>
</dbReference>
<keyword evidence="2" id="KW-1185">Reference proteome</keyword>
<comment type="caution">
    <text evidence="1">The sequence shown here is derived from an EMBL/GenBank/DDBJ whole genome shotgun (WGS) entry which is preliminary data.</text>
</comment>